<keyword evidence="1" id="KW-1185">Reference proteome</keyword>
<proteinExistence type="predicted"/>
<organism evidence="1 2">
    <name type="scientific">Heligmosomoides polygyrus</name>
    <name type="common">Parasitic roundworm</name>
    <dbReference type="NCBI Taxonomy" id="6339"/>
    <lineage>
        <taxon>Eukaryota</taxon>
        <taxon>Metazoa</taxon>
        <taxon>Ecdysozoa</taxon>
        <taxon>Nematoda</taxon>
        <taxon>Chromadorea</taxon>
        <taxon>Rhabditida</taxon>
        <taxon>Rhabditina</taxon>
        <taxon>Rhabditomorpha</taxon>
        <taxon>Strongyloidea</taxon>
        <taxon>Heligmosomidae</taxon>
        <taxon>Heligmosomoides</taxon>
    </lineage>
</organism>
<name>A0A183GGB9_HELPZ</name>
<reference evidence="2" key="1">
    <citation type="submission" date="2019-09" db="UniProtKB">
        <authorList>
            <consortium name="WormBaseParasite"/>
        </authorList>
    </citation>
    <scope>IDENTIFICATION</scope>
</reference>
<evidence type="ECO:0000313" key="1">
    <source>
        <dbReference type="Proteomes" id="UP000050761"/>
    </source>
</evidence>
<protein>
    <submittedName>
        <fullName evidence="2">Integrase catalytic domain-containing protein</fullName>
    </submittedName>
</protein>
<evidence type="ECO:0000313" key="2">
    <source>
        <dbReference type="WBParaSite" id="HPBE_0002150701-mRNA-1"/>
    </source>
</evidence>
<dbReference type="Proteomes" id="UP000050761">
    <property type="component" value="Unassembled WGS sequence"/>
</dbReference>
<dbReference type="WBParaSite" id="HPBE_0002150701-mRNA-1">
    <property type="protein sequence ID" value="HPBE_0002150701-mRNA-1"/>
    <property type="gene ID" value="HPBE_0002150701"/>
</dbReference>
<accession>A0A183GGB9</accession>
<dbReference type="AlphaFoldDB" id="A0A183GGB9"/>
<dbReference type="PANTHER" id="PTHR47331">
    <property type="entry name" value="PHD-TYPE DOMAIN-CONTAINING PROTEIN"/>
    <property type="match status" value="1"/>
</dbReference>
<dbReference type="PANTHER" id="PTHR47331:SF1">
    <property type="entry name" value="GAG-LIKE PROTEIN"/>
    <property type="match status" value="1"/>
</dbReference>
<sequence length="210" mass="24052">LCNQFGMFKCQQSNLRRVRTRITNSALPEETINPIFLPRENFITALFIQHVHQKNHHCGSEQTLIELRKSASKGRITVKRTINKLCFLCEKLKARPFKLPDFPTHPTTCLNCRAITTDILQNLSSKTFLQSFRRLIANNGCPKLIICDNAPTSKAFSNAQMEEIATIRRFGLLCTTKDSFQVNPSFQLVPGRILPTDDRNFQIIVKTRCE</sequence>